<keyword evidence="2" id="KW-0812">Transmembrane</keyword>
<feature type="transmembrane region" description="Helical" evidence="2">
    <location>
        <begin position="153"/>
        <end position="178"/>
    </location>
</feature>
<dbReference type="EMBL" id="JBJUIK010000015">
    <property type="protein sequence ID" value="KAL3501800.1"/>
    <property type="molecule type" value="Genomic_DNA"/>
</dbReference>
<feature type="transmembrane region" description="Helical" evidence="2">
    <location>
        <begin position="108"/>
        <end position="133"/>
    </location>
</feature>
<keyword evidence="2" id="KW-0472">Membrane</keyword>
<accession>A0ABD2Y4M2</accession>
<evidence type="ECO:0000256" key="1">
    <source>
        <dbReference type="SAM" id="MobiDB-lite"/>
    </source>
</evidence>
<evidence type="ECO:0000313" key="3">
    <source>
        <dbReference type="EMBL" id="KAL3501800.1"/>
    </source>
</evidence>
<feature type="transmembrane region" description="Helical" evidence="2">
    <location>
        <begin position="40"/>
        <end position="64"/>
    </location>
</feature>
<evidence type="ECO:0000256" key="2">
    <source>
        <dbReference type="SAM" id="Phobius"/>
    </source>
</evidence>
<feature type="transmembrane region" description="Helical" evidence="2">
    <location>
        <begin position="76"/>
        <end position="96"/>
    </location>
</feature>
<sequence length="394" mass="44670">MEFSSILYFSFWSLISLVFSTTGIYAFRKAAAPVSELFEGDFEIVIVQLVCCSTSYAFLFRPAFEQDDQRTLSNKIIFLSFYNDFVTVYLSIDNLVSSAPLSILKHKWTAVCWLLFSAAFTILVVVNSVTMGLKYSQATGSHLTGFAGPLIMYPYHTLCWILFQGFSLSFLGIGYPVLWDSNLKLMFFTVSLPSCWILFASLFKKRITTSTVATRAYENRKIFELVFGTLGTTLAQYYFRGQSVPLMLGFISWAVAWLGILANVQPCTDFGIFQFLVTSSLQCAVSLFGLHFQTFVIVFGGIVLMVLRWKMESVKLMHFGIQESVVKDWSSLDELNSAGNFNDSRNQTPHLELPRQRESSTQRLGIQRRLTQRFERLWAPYAGFGLPMPALEAN</sequence>
<name>A0ABD2Y4M2_9GENT</name>
<proteinExistence type="predicted"/>
<feature type="transmembrane region" description="Helical" evidence="2">
    <location>
        <begin position="246"/>
        <end position="264"/>
    </location>
</feature>
<dbReference type="AlphaFoldDB" id="A0ABD2Y4M2"/>
<comment type="caution">
    <text evidence="3">The sequence shown here is derived from an EMBL/GenBank/DDBJ whole genome shotgun (WGS) entry which is preliminary data.</text>
</comment>
<protein>
    <submittedName>
        <fullName evidence="3">Uncharacterized protein</fullName>
    </submittedName>
</protein>
<feature type="region of interest" description="Disordered" evidence="1">
    <location>
        <begin position="340"/>
        <end position="362"/>
    </location>
</feature>
<feature type="compositionally biased region" description="Polar residues" evidence="1">
    <location>
        <begin position="340"/>
        <end position="349"/>
    </location>
</feature>
<organism evidence="3 4">
    <name type="scientific">Cinchona calisaya</name>
    <dbReference type="NCBI Taxonomy" id="153742"/>
    <lineage>
        <taxon>Eukaryota</taxon>
        <taxon>Viridiplantae</taxon>
        <taxon>Streptophyta</taxon>
        <taxon>Embryophyta</taxon>
        <taxon>Tracheophyta</taxon>
        <taxon>Spermatophyta</taxon>
        <taxon>Magnoliopsida</taxon>
        <taxon>eudicotyledons</taxon>
        <taxon>Gunneridae</taxon>
        <taxon>Pentapetalae</taxon>
        <taxon>asterids</taxon>
        <taxon>lamiids</taxon>
        <taxon>Gentianales</taxon>
        <taxon>Rubiaceae</taxon>
        <taxon>Cinchonoideae</taxon>
        <taxon>Cinchoneae</taxon>
        <taxon>Cinchona</taxon>
    </lineage>
</organism>
<evidence type="ECO:0000313" key="4">
    <source>
        <dbReference type="Proteomes" id="UP001630127"/>
    </source>
</evidence>
<dbReference type="Proteomes" id="UP001630127">
    <property type="component" value="Unassembled WGS sequence"/>
</dbReference>
<feature type="transmembrane region" description="Helical" evidence="2">
    <location>
        <begin position="284"/>
        <end position="307"/>
    </location>
</feature>
<keyword evidence="4" id="KW-1185">Reference proteome</keyword>
<feature type="transmembrane region" description="Helical" evidence="2">
    <location>
        <begin position="6"/>
        <end position="28"/>
    </location>
</feature>
<reference evidence="3 4" key="1">
    <citation type="submission" date="2024-11" db="EMBL/GenBank/DDBJ databases">
        <title>A near-complete genome assembly of Cinchona calisaya.</title>
        <authorList>
            <person name="Lian D.C."/>
            <person name="Zhao X.W."/>
            <person name="Wei L."/>
        </authorList>
    </citation>
    <scope>NUCLEOTIDE SEQUENCE [LARGE SCALE GENOMIC DNA]</scope>
    <source>
        <tissue evidence="3">Nenye</tissue>
    </source>
</reference>
<gene>
    <name evidence="3" type="ORF">ACH5RR_036249</name>
</gene>
<keyword evidence="2" id="KW-1133">Transmembrane helix</keyword>
<feature type="transmembrane region" description="Helical" evidence="2">
    <location>
        <begin position="185"/>
        <end position="202"/>
    </location>
</feature>